<name>A0A146GGC7_TERSA</name>
<dbReference type="EMBL" id="BDCO01000003">
    <property type="protein sequence ID" value="GAT35498.1"/>
    <property type="molecule type" value="Genomic_DNA"/>
</dbReference>
<reference evidence="3" key="1">
    <citation type="journal article" date="2017" name="Genome Announc.">
        <title>Draft Genome Sequence of Terrimicrobium sacchariphilum NM-5T, a Facultative Anaerobic Soil Bacterium of the Class Spartobacteria.</title>
        <authorList>
            <person name="Qiu Y.L."/>
            <person name="Tourlousse D.M."/>
            <person name="Matsuura N."/>
            <person name="Ohashi A."/>
            <person name="Sekiguchi Y."/>
        </authorList>
    </citation>
    <scope>NUCLEOTIDE SEQUENCE [LARGE SCALE GENOMIC DNA]</scope>
    <source>
        <strain evidence="3">NM-5</strain>
    </source>
</reference>
<protein>
    <submittedName>
        <fullName evidence="2">Uncharacterized protein</fullName>
    </submittedName>
</protein>
<dbReference type="STRING" id="690879.TSACC_3565"/>
<feature type="transmembrane region" description="Helical" evidence="1">
    <location>
        <begin position="51"/>
        <end position="77"/>
    </location>
</feature>
<keyword evidence="1" id="KW-0472">Membrane</keyword>
<feature type="transmembrane region" description="Helical" evidence="1">
    <location>
        <begin position="84"/>
        <end position="103"/>
    </location>
</feature>
<feature type="transmembrane region" description="Helical" evidence="1">
    <location>
        <begin position="12"/>
        <end position="31"/>
    </location>
</feature>
<gene>
    <name evidence="2" type="ORF">TSACC_3565</name>
</gene>
<keyword evidence="3" id="KW-1185">Reference proteome</keyword>
<dbReference type="RefSeq" id="WP_075081301.1">
    <property type="nucleotide sequence ID" value="NZ_BDCO01000003.1"/>
</dbReference>
<comment type="caution">
    <text evidence="2">The sequence shown here is derived from an EMBL/GenBank/DDBJ whole genome shotgun (WGS) entry which is preliminary data.</text>
</comment>
<evidence type="ECO:0000256" key="1">
    <source>
        <dbReference type="SAM" id="Phobius"/>
    </source>
</evidence>
<proteinExistence type="predicted"/>
<dbReference type="InParanoid" id="A0A146GGC7"/>
<dbReference type="AlphaFoldDB" id="A0A146GGC7"/>
<keyword evidence="1" id="KW-1133">Transmembrane helix</keyword>
<dbReference type="Proteomes" id="UP000076023">
    <property type="component" value="Unassembled WGS sequence"/>
</dbReference>
<keyword evidence="1" id="KW-0812">Transmembrane</keyword>
<organism evidence="2 3">
    <name type="scientific">Terrimicrobium sacchariphilum</name>
    <dbReference type="NCBI Taxonomy" id="690879"/>
    <lineage>
        <taxon>Bacteria</taxon>
        <taxon>Pseudomonadati</taxon>
        <taxon>Verrucomicrobiota</taxon>
        <taxon>Terrimicrobiia</taxon>
        <taxon>Terrimicrobiales</taxon>
        <taxon>Terrimicrobiaceae</taxon>
        <taxon>Terrimicrobium</taxon>
    </lineage>
</organism>
<accession>A0A146GGC7</accession>
<sequence length="106" mass="12018">MNSVRRPRWPWITLLILQLLQLLTLIPWLPMAGLSVMAFDSPGSTKMWQPWLFVGLLWSYPLWLLLAGAGAWVLWAFHRNRSAVILAAVFTLPVPILLGIILISNS</sequence>
<evidence type="ECO:0000313" key="3">
    <source>
        <dbReference type="Proteomes" id="UP000076023"/>
    </source>
</evidence>
<evidence type="ECO:0000313" key="2">
    <source>
        <dbReference type="EMBL" id="GAT35498.1"/>
    </source>
</evidence>